<reference evidence="2 3" key="1">
    <citation type="submission" date="2017-11" db="EMBL/GenBank/DDBJ databases">
        <authorList>
            <person name="Seth-Smith MB H."/>
        </authorList>
    </citation>
    <scope>NUCLEOTIDE SEQUENCE [LARGE SCALE GENOMIC DNA]</scope>
    <source>
        <strain evidence="2">E</strain>
    </source>
</reference>
<feature type="domain" description="HNH nuclease" evidence="1">
    <location>
        <begin position="326"/>
        <end position="376"/>
    </location>
</feature>
<dbReference type="Proteomes" id="UP000268684">
    <property type="component" value="Chromosome I"/>
</dbReference>
<dbReference type="EMBL" id="LR025742">
    <property type="protein sequence ID" value="VBB11073.1"/>
    <property type="molecule type" value="Genomic_DNA"/>
</dbReference>
<organism evidence="2 3">
    <name type="scientific">Burkholderia stabilis</name>
    <dbReference type="NCBI Taxonomy" id="95485"/>
    <lineage>
        <taxon>Bacteria</taxon>
        <taxon>Pseudomonadati</taxon>
        <taxon>Pseudomonadota</taxon>
        <taxon>Betaproteobacteria</taxon>
        <taxon>Burkholderiales</taxon>
        <taxon>Burkholderiaceae</taxon>
        <taxon>Burkholderia</taxon>
        <taxon>Burkholderia cepacia complex</taxon>
    </lineage>
</organism>
<evidence type="ECO:0000313" key="3">
    <source>
        <dbReference type="Proteomes" id="UP000268684"/>
    </source>
</evidence>
<protein>
    <recommendedName>
        <fullName evidence="1">HNH nuclease domain-containing protein</fullName>
    </recommendedName>
</protein>
<dbReference type="InterPro" id="IPR003615">
    <property type="entry name" value="HNH_nuc"/>
</dbReference>
<dbReference type="GeneID" id="71053673"/>
<keyword evidence="3" id="KW-1185">Reference proteome</keyword>
<gene>
    <name evidence="2" type="ORF">BSTAB16_1192</name>
</gene>
<accession>A0AAJ5N879</accession>
<sequence>MTSKGRIKKHKESINVFMQETLKLHIQNKLWSYDATADDGIVVMKLWQKDRQALPDGRERIGIWRPVPDSEVKWGRRERRQNIERMSAGAKTYAIVRGHPDSHDRDSYVYENDRVYELGRIEIEPDGAKYAVVERVMTIAEFLSRNEGPNSDDITAVDLTALLASLGTRTVVTKNNRPDAEQNYRPNPDHRDQMLDGYWVGQPANVSPANAFALHLVERNKEVWLGEYLGTIDEGDGRFSLIVGSVQRFHVPDLDFSNPMQAPLRKALKKPGAVTYSYFESDDWERAVTDNARTPDGPVFKMSTIKQRRHQQAFRAAVFARHGKACMVTQCNVEELLEAAHLAGSNWQDGDNTADHGIPLRVDIHRAYDRGLLTLDRNHQIDHLDATLEEQYGQYRYRPLDRHVTKTN</sequence>
<proteinExistence type="predicted"/>
<dbReference type="Pfam" id="PF13391">
    <property type="entry name" value="HNH_2"/>
    <property type="match status" value="1"/>
</dbReference>
<dbReference type="AlphaFoldDB" id="A0AAJ5N879"/>
<dbReference type="RefSeq" id="WP_163012821.1">
    <property type="nucleotide sequence ID" value="NZ_LR025742.1"/>
</dbReference>
<name>A0AAJ5N879_9BURK</name>
<evidence type="ECO:0000259" key="1">
    <source>
        <dbReference type="Pfam" id="PF13391"/>
    </source>
</evidence>
<evidence type="ECO:0000313" key="2">
    <source>
        <dbReference type="EMBL" id="VBB11073.1"/>
    </source>
</evidence>